<gene>
    <name evidence="8" type="ORF">CLOSTMETH_02907</name>
</gene>
<keyword evidence="9" id="KW-1185">Reference proteome</keyword>
<evidence type="ECO:0000313" key="8">
    <source>
        <dbReference type="EMBL" id="EEG29509.1"/>
    </source>
</evidence>
<keyword evidence="3 6" id="KW-0732">Signal</keyword>
<feature type="chain" id="PRO_5038965520" evidence="6">
    <location>
        <begin position="25"/>
        <end position="1092"/>
    </location>
</feature>
<dbReference type="InterPro" id="IPR002931">
    <property type="entry name" value="Transglutaminase-like"/>
</dbReference>
<evidence type="ECO:0000313" key="9">
    <source>
        <dbReference type="Proteomes" id="UP000003340"/>
    </source>
</evidence>
<keyword evidence="2" id="KW-0964">Secreted</keyword>
<accession>C0EGB4</accession>
<feature type="region of interest" description="Disordered" evidence="5">
    <location>
        <begin position="1030"/>
        <end position="1069"/>
    </location>
</feature>
<dbReference type="STRING" id="537013.CLOSTMETH_02907"/>
<dbReference type="Gene3D" id="3.10.620.30">
    <property type="match status" value="1"/>
</dbReference>
<dbReference type="eggNOG" id="COG5492">
    <property type="taxonomic scope" value="Bacteria"/>
</dbReference>
<keyword evidence="4" id="KW-0572">Peptidoglycan-anchor</keyword>
<dbReference type="InterPro" id="IPR022038">
    <property type="entry name" value="Ig-like_bact"/>
</dbReference>
<comment type="caution">
    <text evidence="8">The sequence shown here is derived from an EMBL/GenBank/DDBJ whole genome shotgun (WGS) entry which is preliminary data.</text>
</comment>
<name>C0EGB4_9FIRM</name>
<proteinExistence type="predicted"/>
<organism evidence="8 9">
    <name type="scientific">[Clostridium] methylpentosum DSM 5476</name>
    <dbReference type="NCBI Taxonomy" id="537013"/>
    <lineage>
        <taxon>Bacteria</taxon>
        <taxon>Bacillati</taxon>
        <taxon>Bacillota</taxon>
        <taxon>Clostridia</taxon>
        <taxon>Eubacteriales</taxon>
        <taxon>Oscillospiraceae</taxon>
        <taxon>Oscillospiraceae incertae sedis</taxon>
    </lineage>
</organism>
<dbReference type="InterPro" id="IPR038765">
    <property type="entry name" value="Papain-like_cys_pep_sf"/>
</dbReference>
<dbReference type="NCBIfam" id="TIGR01167">
    <property type="entry name" value="LPXTG_anchor"/>
    <property type="match status" value="1"/>
</dbReference>
<dbReference type="InterPro" id="IPR019931">
    <property type="entry name" value="LPXTG_anchor"/>
</dbReference>
<feature type="signal peptide" evidence="6">
    <location>
        <begin position="1"/>
        <end position="24"/>
    </location>
</feature>
<dbReference type="EMBL" id="ACEC01000098">
    <property type="protein sequence ID" value="EEG29509.1"/>
    <property type="molecule type" value="Genomic_DNA"/>
</dbReference>
<reference evidence="8 9" key="1">
    <citation type="submission" date="2009-01" db="EMBL/GenBank/DDBJ databases">
        <authorList>
            <person name="Fulton L."/>
            <person name="Clifton S."/>
            <person name="Fulton B."/>
            <person name="Xu J."/>
            <person name="Minx P."/>
            <person name="Pepin K.H."/>
            <person name="Johnson M."/>
            <person name="Bhonagiri V."/>
            <person name="Nash W.E."/>
            <person name="Mardis E.R."/>
            <person name="Wilson R.K."/>
        </authorList>
    </citation>
    <scope>NUCLEOTIDE SEQUENCE [LARGE SCALE GENOMIC DNA]</scope>
    <source>
        <strain evidence="8 9">DSM 5476</strain>
    </source>
</reference>
<dbReference type="Proteomes" id="UP000003340">
    <property type="component" value="Unassembled WGS sequence"/>
</dbReference>
<evidence type="ECO:0000256" key="4">
    <source>
        <dbReference type="ARBA" id="ARBA00023088"/>
    </source>
</evidence>
<dbReference type="Pfam" id="PF01841">
    <property type="entry name" value="Transglut_core"/>
    <property type="match status" value="1"/>
</dbReference>
<dbReference type="Pfam" id="PF07523">
    <property type="entry name" value="Big_3"/>
    <property type="match status" value="5"/>
</dbReference>
<dbReference type="PROSITE" id="PS50847">
    <property type="entry name" value="GRAM_POS_ANCHORING"/>
    <property type="match status" value="1"/>
</dbReference>
<dbReference type="AlphaFoldDB" id="C0EGB4"/>
<evidence type="ECO:0000256" key="6">
    <source>
        <dbReference type="SAM" id="SignalP"/>
    </source>
</evidence>
<sequence>MNWKKRAIACFIAAVMITASLSNAVAQNTDNNTQPTAELAGQGASLLDLASYTAVDIEEFNGESSQLLSTNEERASQALKKAIEAGNPSYSDRYVHPESGRVSYVIQVDLSSYRILKKDAKVLLQSVIYRHPELFYATDILTYNEDADDGYISNVLVGFTTYGTTLANQKKTFEANVQEALSNIDDSMTTEQKILVLYDYITTTTHYDYTVNRDVYPNSYSAYGVFGESRMATCNGYALAFNVLMDRIGVENVMIGSVEKNHAWSKVNIGGSWYNVDPTWDDTADKNKTDHYGSVSHKNFLVSDANLTASGHGTPASTSNPNGWKVPYNAVTPTANSTKYENEFWTGITSTVLVKDGRYYYVKDGRLGYGDGSSFTPIGASGAVETFGQWKDRIYYATGSSIRSVKFDGTDDSVVEGGYISNVTGMTVRGGNIYYQRNHSGSDSSLKIKEAAKPVSISMYKTPSITTYKEGMTFDPTGGVIRVKYSDNSTKDINLTAEMCSSPDMNRIGTQTVTVSYEGFKTNFSIQVVKKALSSIEFSKGAGFTDVYKVGQELNLTGANLKLNYDNGTSEIIPITASMVSGYDKNALGGQTVNVNYGGKHTNFLVTVYDKLVEKITLIKMPDKTEYIEGTALDLTGAQVLIEYDNDTSETCGIAPQWCTGYDKDKVGEQTVTVTYNEVTTSFKVRVVAKSAVKFELPNKPVTTEYIEGQAFNPAGATLLITYNNGTQDFVNVTSEMCSGFDMSVVGEQTVSVSWNGQVVGSFTINVREKQVTEIALTEPDRLEYLTGDLFSVAGGSIEATYDNDTKDQIELDASMCSTVDLTKAGAQTVTVSYGGKEVSFEITVYAREAVNGVDSMIDAIDLDNLSAEDAELVQNAIDGFTELSAYEQSRVADQQKLYDAVNKMNSILYPPIQVTKYDITVTADVLQFPAGTEIGITEQELQMTDALKKMFGDDAALLNLFDLTVESKQELNGEGVMTVTIKLGEQTDRLGLAYLDADGKVTELTDFNIENGTLIFTTKAFGRYAVVQKAETSEPDPDPNPTPSKPDSKPSGDGKTTPKTGETNPLGAAVPLVMLSASTYVLLKKRRKEDK</sequence>
<evidence type="ECO:0000256" key="1">
    <source>
        <dbReference type="ARBA" id="ARBA00022512"/>
    </source>
</evidence>
<protein>
    <submittedName>
        <fullName evidence="8">LPXTG-motif cell wall anchor domain protein</fullName>
    </submittedName>
</protein>
<reference evidence="8 9" key="2">
    <citation type="submission" date="2009-02" db="EMBL/GenBank/DDBJ databases">
        <title>Draft genome sequence of Clostridium methylpentosum (DSM 5476).</title>
        <authorList>
            <person name="Sudarsanam P."/>
            <person name="Ley R."/>
            <person name="Guruge J."/>
            <person name="Turnbaugh P.J."/>
            <person name="Mahowald M."/>
            <person name="Liep D."/>
            <person name="Gordon J."/>
        </authorList>
    </citation>
    <scope>NUCLEOTIDE SEQUENCE [LARGE SCALE GENOMIC DNA]</scope>
    <source>
        <strain evidence="8 9">DSM 5476</strain>
    </source>
</reference>
<evidence type="ECO:0000256" key="3">
    <source>
        <dbReference type="ARBA" id="ARBA00022729"/>
    </source>
</evidence>
<keyword evidence="1" id="KW-0134">Cell wall</keyword>
<dbReference type="Gene3D" id="2.60.40.3630">
    <property type="match status" value="5"/>
</dbReference>
<evidence type="ECO:0000256" key="5">
    <source>
        <dbReference type="SAM" id="MobiDB-lite"/>
    </source>
</evidence>
<evidence type="ECO:0000256" key="2">
    <source>
        <dbReference type="ARBA" id="ARBA00022525"/>
    </source>
</evidence>
<dbReference type="SUPFAM" id="SSF54001">
    <property type="entry name" value="Cysteine proteinases"/>
    <property type="match status" value="1"/>
</dbReference>
<dbReference type="HOGENOM" id="CLU_284370_0_0_9"/>
<dbReference type="eggNOG" id="COG5279">
    <property type="taxonomic scope" value="Bacteria"/>
</dbReference>
<evidence type="ECO:0000259" key="7">
    <source>
        <dbReference type="PROSITE" id="PS50847"/>
    </source>
</evidence>
<feature type="domain" description="Gram-positive cocci surface proteins LPxTG" evidence="7">
    <location>
        <begin position="1058"/>
        <end position="1092"/>
    </location>
</feature>
<dbReference type="SMART" id="SM00460">
    <property type="entry name" value="TGc"/>
    <property type="match status" value="1"/>
</dbReference>